<dbReference type="Pfam" id="PF00781">
    <property type="entry name" value="DAGK_cat"/>
    <property type="match status" value="1"/>
</dbReference>
<feature type="domain" description="DAGKc" evidence="12">
    <location>
        <begin position="4"/>
        <end position="130"/>
    </location>
</feature>
<dbReference type="Gene3D" id="3.40.50.10330">
    <property type="entry name" value="Probable inorganic polyphosphate/atp-NAD kinase, domain 1"/>
    <property type="match status" value="1"/>
</dbReference>
<evidence type="ECO:0000313" key="13">
    <source>
        <dbReference type="EMBL" id="RUO33347.1"/>
    </source>
</evidence>
<evidence type="ECO:0000259" key="12">
    <source>
        <dbReference type="PROSITE" id="PS50146"/>
    </source>
</evidence>
<dbReference type="NCBIfam" id="TIGR00147">
    <property type="entry name" value="YegS/Rv2252/BmrU family lipid kinase"/>
    <property type="match status" value="1"/>
</dbReference>
<dbReference type="PROSITE" id="PS50146">
    <property type="entry name" value="DAGK"/>
    <property type="match status" value="1"/>
</dbReference>
<evidence type="ECO:0000256" key="1">
    <source>
        <dbReference type="ARBA" id="ARBA00001946"/>
    </source>
</evidence>
<keyword evidence="6" id="KW-0418">Kinase</keyword>
<dbReference type="GO" id="GO:0046872">
    <property type="term" value="F:metal ion binding"/>
    <property type="evidence" value="ECO:0007669"/>
    <property type="project" value="UniProtKB-KW"/>
</dbReference>
<organism evidence="13 14">
    <name type="scientific">Aliidiomarina soli</name>
    <dbReference type="NCBI Taxonomy" id="1928574"/>
    <lineage>
        <taxon>Bacteria</taxon>
        <taxon>Pseudomonadati</taxon>
        <taxon>Pseudomonadota</taxon>
        <taxon>Gammaproteobacteria</taxon>
        <taxon>Alteromonadales</taxon>
        <taxon>Idiomarinaceae</taxon>
        <taxon>Aliidiomarina</taxon>
    </lineage>
</organism>
<keyword evidence="10" id="KW-0594">Phospholipid biosynthesis</keyword>
<evidence type="ECO:0000256" key="3">
    <source>
        <dbReference type="ARBA" id="ARBA00022679"/>
    </source>
</evidence>
<dbReference type="GO" id="GO:0005886">
    <property type="term" value="C:plasma membrane"/>
    <property type="evidence" value="ECO:0007669"/>
    <property type="project" value="TreeGrafter"/>
</dbReference>
<dbReference type="PANTHER" id="PTHR12358">
    <property type="entry name" value="SPHINGOSINE KINASE"/>
    <property type="match status" value="1"/>
</dbReference>
<name>A0A432WHZ4_9GAMM</name>
<keyword evidence="8" id="KW-0460">Magnesium</keyword>
<evidence type="ECO:0000313" key="14">
    <source>
        <dbReference type="Proteomes" id="UP000287823"/>
    </source>
</evidence>
<dbReference type="GO" id="GO:0016301">
    <property type="term" value="F:kinase activity"/>
    <property type="evidence" value="ECO:0007669"/>
    <property type="project" value="UniProtKB-KW"/>
</dbReference>
<keyword evidence="2" id="KW-0444">Lipid biosynthesis</keyword>
<evidence type="ECO:0000256" key="9">
    <source>
        <dbReference type="ARBA" id="ARBA00023098"/>
    </source>
</evidence>
<dbReference type="InterPro" id="IPR017438">
    <property type="entry name" value="ATP-NAD_kinase_N"/>
</dbReference>
<dbReference type="SUPFAM" id="SSF111331">
    <property type="entry name" value="NAD kinase/diacylglycerol kinase-like"/>
    <property type="match status" value="1"/>
</dbReference>
<comment type="caution">
    <text evidence="13">The sequence shown here is derived from an EMBL/GenBank/DDBJ whole genome shotgun (WGS) entry which is preliminary data.</text>
</comment>
<keyword evidence="7" id="KW-0067">ATP-binding</keyword>
<dbReference type="InterPro" id="IPR016064">
    <property type="entry name" value="NAD/diacylglycerol_kinase_sf"/>
</dbReference>
<keyword evidence="14" id="KW-1185">Reference proteome</keyword>
<dbReference type="Pfam" id="PF19279">
    <property type="entry name" value="YegS_C"/>
    <property type="match status" value="1"/>
</dbReference>
<evidence type="ECO:0000256" key="4">
    <source>
        <dbReference type="ARBA" id="ARBA00022723"/>
    </source>
</evidence>
<evidence type="ECO:0000256" key="7">
    <source>
        <dbReference type="ARBA" id="ARBA00022840"/>
    </source>
</evidence>
<dbReference type="EMBL" id="PIPO01000003">
    <property type="protein sequence ID" value="RUO33347.1"/>
    <property type="molecule type" value="Genomic_DNA"/>
</dbReference>
<keyword evidence="5" id="KW-0547">Nucleotide-binding</keyword>
<comment type="cofactor">
    <cofactor evidence="1">
        <name>Mg(2+)</name>
        <dbReference type="ChEBI" id="CHEBI:18420"/>
    </cofactor>
</comment>
<dbReference type="PANTHER" id="PTHR12358:SF106">
    <property type="entry name" value="LIPID KINASE YEGS"/>
    <property type="match status" value="1"/>
</dbReference>
<protein>
    <recommendedName>
        <fullName evidence="12">DAGKc domain-containing protein</fullName>
    </recommendedName>
</protein>
<keyword evidence="4" id="KW-0479">Metal-binding</keyword>
<dbReference type="Proteomes" id="UP000287823">
    <property type="component" value="Unassembled WGS sequence"/>
</dbReference>
<evidence type="ECO:0000256" key="5">
    <source>
        <dbReference type="ARBA" id="ARBA00022741"/>
    </source>
</evidence>
<evidence type="ECO:0000256" key="6">
    <source>
        <dbReference type="ARBA" id="ARBA00022777"/>
    </source>
</evidence>
<evidence type="ECO:0000256" key="11">
    <source>
        <dbReference type="ARBA" id="ARBA00023264"/>
    </source>
</evidence>
<dbReference type="InterPro" id="IPR050187">
    <property type="entry name" value="Lipid_Phosphate_FormReg"/>
</dbReference>
<dbReference type="InterPro" id="IPR005218">
    <property type="entry name" value="Diacylglycerol/lipid_kinase"/>
</dbReference>
<keyword evidence="3" id="KW-0808">Transferase</keyword>
<evidence type="ECO:0000256" key="8">
    <source>
        <dbReference type="ARBA" id="ARBA00022842"/>
    </source>
</evidence>
<dbReference type="SMART" id="SM00046">
    <property type="entry name" value="DAGKc"/>
    <property type="match status" value="1"/>
</dbReference>
<dbReference type="InterPro" id="IPR045540">
    <property type="entry name" value="YegS/DAGK_C"/>
</dbReference>
<dbReference type="GO" id="GO:0008654">
    <property type="term" value="P:phospholipid biosynthetic process"/>
    <property type="evidence" value="ECO:0007669"/>
    <property type="project" value="UniProtKB-KW"/>
</dbReference>
<keyword evidence="11" id="KW-1208">Phospholipid metabolism</keyword>
<dbReference type="InterPro" id="IPR001206">
    <property type="entry name" value="Diacylglycerol_kinase_cat_dom"/>
</dbReference>
<accession>A0A432WHZ4</accession>
<proteinExistence type="predicted"/>
<dbReference type="AlphaFoldDB" id="A0A432WHZ4"/>
<gene>
    <name evidence="13" type="ORF">CWE14_09045</name>
</gene>
<evidence type="ECO:0000256" key="10">
    <source>
        <dbReference type="ARBA" id="ARBA00023209"/>
    </source>
</evidence>
<evidence type="ECO:0000256" key="2">
    <source>
        <dbReference type="ARBA" id="ARBA00022516"/>
    </source>
</evidence>
<keyword evidence="9" id="KW-0443">Lipid metabolism</keyword>
<dbReference type="Gene3D" id="2.60.200.40">
    <property type="match status" value="1"/>
</dbReference>
<dbReference type="GO" id="GO:0005524">
    <property type="term" value="F:ATP binding"/>
    <property type="evidence" value="ECO:0007669"/>
    <property type="project" value="UniProtKB-KW"/>
</dbReference>
<dbReference type="RefSeq" id="WP_126799055.1">
    <property type="nucleotide sequence ID" value="NZ_PIPO01000003.1"/>
</dbReference>
<sequence>MSTQTHRNIVVLHNPALHVRRHMLFKRLQPKLPADTYMFASTGNFAADLKALKAACHDADLLIAVGGDGTLNLAVNAVAHTNTILGVVPAGSGNDFARVWVAGMSAEEIINAALSGETINIDLGKVNDRYFLNNAGVGFDGELVKRLKHRTWPRKLTYLSRALQLLPGYQARPIVLEDASQKVNGGLQPNSFMLSIGNGRYFGAGIPITPHARLNDGLLAYTHLKEKRRPATVRCLLRMLLQKHLQAKQVQSGQLTEITVKSSGLAVQVDGEYFGSSPVRIEVCPAALRINKL</sequence>
<reference evidence="13 14" key="1">
    <citation type="journal article" date="2011" name="Front. Microbiol.">
        <title>Genomic signatures of strain selection and enhancement in Bacillus atrophaeus var. globigii, a historical biowarfare simulant.</title>
        <authorList>
            <person name="Gibbons H.S."/>
            <person name="Broomall S.M."/>
            <person name="McNew L.A."/>
            <person name="Daligault H."/>
            <person name="Chapman C."/>
            <person name="Bruce D."/>
            <person name="Karavis M."/>
            <person name="Krepps M."/>
            <person name="McGregor P.A."/>
            <person name="Hong C."/>
            <person name="Park K.H."/>
            <person name="Akmal A."/>
            <person name="Feldman A."/>
            <person name="Lin J.S."/>
            <person name="Chang W.E."/>
            <person name="Higgs B.W."/>
            <person name="Demirev P."/>
            <person name="Lindquist J."/>
            <person name="Liem A."/>
            <person name="Fochler E."/>
            <person name="Read T.D."/>
            <person name="Tapia R."/>
            <person name="Johnson S."/>
            <person name="Bishop-Lilly K.A."/>
            <person name="Detter C."/>
            <person name="Han C."/>
            <person name="Sozhamannan S."/>
            <person name="Rosenzweig C.N."/>
            <person name="Skowronski E.W."/>
        </authorList>
    </citation>
    <scope>NUCLEOTIDE SEQUENCE [LARGE SCALE GENOMIC DNA]</scope>
    <source>
        <strain evidence="13 14">Y4G10-17</strain>
    </source>
</reference>